<protein>
    <recommendedName>
        <fullName evidence="3">Secreted protein</fullName>
    </recommendedName>
</protein>
<organism evidence="1 2">
    <name type="scientific">Brassica cretica</name>
    <name type="common">Mustard</name>
    <dbReference type="NCBI Taxonomy" id="69181"/>
    <lineage>
        <taxon>Eukaryota</taxon>
        <taxon>Viridiplantae</taxon>
        <taxon>Streptophyta</taxon>
        <taxon>Embryophyta</taxon>
        <taxon>Tracheophyta</taxon>
        <taxon>Spermatophyta</taxon>
        <taxon>Magnoliopsida</taxon>
        <taxon>eudicotyledons</taxon>
        <taxon>Gunneridae</taxon>
        <taxon>Pentapetalae</taxon>
        <taxon>rosids</taxon>
        <taxon>malvids</taxon>
        <taxon>Brassicales</taxon>
        <taxon>Brassicaceae</taxon>
        <taxon>Brassiceae</taxon>
        <taxon>Brassica</taxon>
    </lineage>
</organism>
<sequence>MLSNFPFLFRKVLPIGTLSTSISHAASSERVLVISGGLAEGLGCGLCALRRATSIFGICTRYFRCARRSMGAEGCRLMAVSLSIDGRISVPINFDINRAGRMWVFCCELLVSHDPHGIARCGRRRRCHRSMLLRDCRSVLIESQGLHPPEHISSDLLHYADDPPGHTGLPYHHVQVSRSQPCLVAQYRSMFGLEYRSMSAGRCRSTEECIRSTVESTVDIPWI</sequence>
<evidence type="ECO:0000313" key="2">
    <source>
        <dbReference type="Proteomes" id="UP000266723"/>
    </source>
</evidence>
<dbReference type="EMBL" id="QGKV02001507">
    <property type="protein sequence ID" value="KAF3533528.1"/>
    <property type="molecule type" value="Genomic_DNA"/>
</dbReference>
<comment type="caution">
    <text evidence="1">The sequence shown here is derived from an EMBL/GenBank/DDBJ whole genome shotgun (WGS) entry which is preliminary data.</text>
</comment>
<evidence type="ECO:0008006" key="3">
    <source>
        <dbReference type="Google" id="ProtNLM"/>
    </source>
</evidence>
<keyword evidence="2" id="KW-1185">Reference proteome</keyword>
<gene>
    <name evidence="1" type="ORF">DY000_02040286</name>
</gene>
<dbReference type="Proteomes" id="UP000266723">
    <property type="component" value="Unassembled WGS sequence"/>
</dbReference>
<name>A0ABQ7BMK0_BRACR</name>
<accession>A0ABQ7BMK0</accession>
<evidence type="ECO:0000313" key="1">
    <source>
        <dbReference type="EMBL" id="KAF3533528.1"/>
    </source>
</evidence>
<reference evidence="1 2" key="1">
    <citation type="journal article" date="2020" name="BMC Genomics">
        <title>Intraspecific diversification of the crop wild relative Brassica cretica Lam. using demographic model selection.</title>
        <authorList>
            <person name="Kioukis A."/>
            <person name="Michalopoulou V.A."/>
            <person name="Briers L."/>
            <person name="Pirintsos S."/>
            <person name="Studholme D.J."/>
            <person name="Pavlidis P."/>
            <person name="Sarris P.F."/>
        </authorList>
    </citation>
    <scope>NUCLEOTIDE SEQUENCE [LARGE SCALE GENOMIC DNA]</scope>
    <source>
        <strain evidence="2">cv. PFS-1207/04</strain>
    </source>
</reference>
<proteinExistence type="predicted"/>